<keyword evidence="5" id="KW-1185">Reference proteome</keyword>
<dbReference type="PANTHER" id="PTHR43405">
    <property type="entry name" value="GLYCOSYL HYDROLASE DIGH"/>
    <property type="match status" value="1"/>
</dbReference>
<feature type="domain" description="Fibronectin type-III" evidence="3">
    <location>
        <begin position="425"/>
        <end position="522"/>
    </location>
</feature>
<accession>A0ABQ0E358</accession>
<dbReference type="Proteomes" id="UP001628220">
    <property type="component" value="Unassembled WGS sequence"/>
</dbReference>
<evidence type="ECO:0000259" key="3">
    <source>
        <dbReference type="PROSITE" id="PS50853"/>
    </source>
</evidence>
<organism evidence="4 5">
    <name type="scientific">Porphyromonas miyakawae</name>
    <dbReference type="NCBI Taxonomy" id="3137470"/>
    <lineage>
        <taxon>Bacteria</taxon>
        <taxon>Pseudomonadati</taxon>
        <taxon>Bacteroidota</taxon>
        <taxon>Bacteroidia</taxon>
        <taxon>Bacteroidales</taxon>
        <taxon>Porphyromonadaceae</taxon>
        <taxon>Porphyromonas</taxon>
    </lineage>
</organism>
<protein>
    <recommendedName>
        <fullName evidence="3">Fibronectin type-III domain-containing protein</fullName>
    </recommendedName>
</protein>
<evidence type="ECO:0000256" key="1">
    <source>
        <dbReference type="ARBA" id="ARBA00022729"/>
    </source>
</evidence>
<proteinExistence type="predicted"/>
<dbReference type="InterPro" id="IPR052177">
    <property type="entry name" value="Divisome_Glycosyl_Hydrolase"/>
</dbReference>
<dbReference type="Gene3D" id="3.20.20.80">
    <property type="entry name" value="Glycosidases"/>
    <property type="match status" value="1"/>
</dbReference>
<evidence type="ECO:0000313" key="5">
    <source>
        <dbReference type="Proteomes" id="UP001628220"/>
    </source>
</evidence>
<comment type="caution">
    <text evidence="4">The sequence shown here is derived from an EMBL/GenBank/DDBJ whole genome shotgun (WGS) entry which is preliminary data.</text>
</comment>
<feature type="region of interest" description="Disordered" evidence="2">
    <location>
        <begin position="24"/>
        <end position="44"/>
    </location>
</feature>
<dbReference type="InterPro" id="IPR003790">
    <property type="entry name" value="GHL10"/>
</dbReference>
<sequence>MRQNVARLLLGVVLLLLITSCGSRKKGQHSGTQPSTSTSTSTSTEVTTGEYIPLAYSERSAMRAVWLTTIYGLDWPQTVAATSSRMKDQREELKRILDRLAKDKFNTVFFQVRLRGDVLYRSDIEPMSSVLTGTQQIRPNYDPLAFAIRECRKRGLSIHAWIVTLPLGTDKQVRTLGRGGVCLQRQNLCVKHNGEWYLNPANPEARTYLASVAAELVRKYDVDGVHLDYIRYPDHGSKFPDQKEYRLYGKGKSRAQWRTDNISQLVKEIADSVHVNNPYALMSAATLGRYREIPGRKSSGWTCRESVFQDPLIWFKQGSVDFIVPMMYHKDELFSPYLKDWKEVFGNRAVIPGLAAYRVTDKSKWSPSVIDRQISEIEELGMWGVAFYREANIRPNVRGMAPILDSHFVLPVRPLSFHKKNAPVPPQPVLVQPILRHNEIVLRWSVVGDEALSYNIFFNIYDSKGNPMEDALLYPAVNGKECVIPLYLFPKKSKLHFRVEAMNRLGITGRASTPVVVNLKKHRVE</sequence>
<dbReference type="RefSeq" id="WP_411915891.1">
    <property type="nucleotide sequence ID" value="NZ_BAAFSF010000004.1"/>
</dbReference>
<dbReference type="InterPro" id="IPR017853">
    <property type="entry name" value="GH"/>
</dbReference>
<dbReference type="PROSITE" id="PS51257">
    <property type="entry name" value="PROKAR_LIPOPROTEIN"/>
    <property type="match status" value="1"/>
</dbReference>
<dbReference type="PANTHER" id="PTHR43405:SF1">
    <property type="entry name" value="GLYCOSYL HYDROLASE DIGH"/>
    <property type="match status" value="1"/>
</dbReference>
<keyword evidence="1" id="KW-0732">Signal</keyword>
<dbReference type="PROSITE" id="PS50853">
    <property type="entry name" value="FN3"/>
    <property type="match status" value="1"/>
</dbReference>
<dbReference type="InterPro" id="IPR003961">
    <property type="entry name" value="FN3_dom"/>
</dbReference>
<gene>
    <name evidence="4" type="ORF">Tsumi_12290</name>
</gene>
<feature type="compositionally biased region" description="Low complexity" evidence="2">
    <location>
        <begin position="30"/>
        <end position="44"/>
    </location>
</feature>
<evidence type="ECO:0000256" key="2">
    <source>
        <dbReference type="SAM" id="MobiDB-lite"/>
    </source>
</evidence>
<reference evidence="4 5" key="1">
    <citation type="journal article" date="2025" name="Int. J. Syst. Evol. Microbiol.">
        <title>Desulfovibrio falkowii sp. nov., Porphyromonas miyakawae sp. nov., Mediterraneibacter flintii sp. nov. and Owariibacterium komagatae gen. nov., sp. nov., isolated from human faeces.</title>
        <authorList>
            <person name="Hamaguchi T."/>
            <person name="Ohara M."/>
            <person name="Hisatomi A."/>
            <person name="Sekiguchi K."/>
            <person name="Takeda J.I."/>
            <person name="Ueyama J."/>
            <person name="Ito M."/>
            <person name="Nishiwaki H."/>
            <person name="Ogi T."/>
            <person name="Hirayama M."/>
            <person name="Ohkuma M."/>
            <person name="Sakamoto M."/>
            <person name="Ohno K."/>
        </authorList>
    </citation>
    <scope>NUCLEOTIDE SEQUENCE [LARGE SCALE GENOMIC DNA]</scope>
    <source>
        <strain evidence="4 5">13CB11C</strain>
    </source>
</reference>
<evidence type="ECO:0000313" key="4">
    <source>
        <dbReference type="EMBL" id="GAB1252123.1"/>
    </source>
</evidence>
<name>A0ABQ0E358_9PORP</name>
<dbReference type="SUPFAM" id="SSF51445">
    <property type="entry name" value="(Trans)glycosidases"/>
    <property type="match status" value="1"/>
</dbReference>
<dbReference type="EMBL" id="BAAFSF010000004">
    <property type="protein sequence ID" value="GAB1252123.1"/>
    <property type="molecule type" value="Genomic_DNA"/>
</dbReference>
<dbReference type="Pfam" id="PF02638">
    <property type="entry name" value="GHL10"/>
    <property type="match status" value="1"/>
</dbReference>